<name>A0A6L2K4I2_TANCI</name>
<dbReference type="Pfam" id="PF17919">
    <property type="entry name" value="RT_RNaseH_2"/>
    <property type="match status" value="1"/>
</dbReference>
<dbReference type="InterPro" id="IPR025724">
    <property type="entry name" value="GAG-pre-integrase_dom"/>
</dbReference>
<evidence type="ECO:0000256" key="11">
    <source>
        <dbReference type="SAM" id="MobiDB-lite"/>
    </source>
</evidence>
<dbReference type="Gene3D" id="3.10.10.10">
    <property type="entry name" value="HIV Type 1 Reverse Transcriptase, subunit A, domain 1"/>
    <property type="match status" value="1"/>
</dbReference>
<evidence type="ECO:0000256" key="10">
    <source>
        <dbReference type="ARBA" id="ARBA00023268"/>
    </source>
</evidence>
<dbReference type="InterPro" id="IPR043128">
    <property type="entry name" value="Rev_trsase/Diguanyl_cyclase"/>
</dbReference>
<accession>A0A6L2K4I2</accession>
<keyword evidence="8" id="KW-0378">Hydrolase</keyword>
<evidence type="ECO:0000256" key="7">
    <source>
        <dbReference type="ARBA" id="ARBA00022759"/>
    </source>
</evidence>
<dbReference type="FunFam" id="3.10.10.10:FF:000007">
    <property type="entry name" value="Retrovirus-related Pol polyprotein from transposon 17.6-like Protein"/>
    <property type="match status" value="1"/>
</dbReference>
<dbReference type="GO" id="GO:0015074">
    <property type="term" value="P:DNA integration"/>
    <property type="evidence" value="ECO:0007669"/>
    <property type="project" value="InterPro"/>
</dbReference>
<dbReference type="Pfam" id="PF00078">
    <property type="entry name" value="RVT_1"/>
    <property type="match status" value="1"/>
</dbReference>
<dbReference type="InterPro" id="IPR012337">
    <property type="entry name" value="RNaseH-like_sf"/>
</dbReference>
<keyword evidence="6" id="KW-0540">Nuclease</keyword>
<organism evidence="14">
    <name type="scientific">Tanacetum cinerariifolium</name>
    <name type="common">Dalmatian daisy</name>
    <name type="synonym">Chrysanthemum cinerariifolium</name>
    <dbReference type="NCBI Taxonomy" id="118510"/>
    <lineage>
        <taxon>Eukaryota</taxon>
        <taxon>Viridiplantae</taxon>
        <taxon>Streptophyta</taxon>
        <taxon>Embryophyta</taxon>
        <taxon>Tracheophyta</taxon>
        <taxon>Spermatophyta</taxon>
        <taxon>Magnoliopsida</taxon>
        <taxon>eudicotyledons</taxon>
        <taxon>Gunneridae</taxon>
        <taxon>Pentapetalae</taxon>
        <taxon>asterids</taxon>
        <taxon>campanulids</taxon>
        <taxon>Asterales</taxon>
        <taxon>Asteraceae</taxon>
        <taxon>Asteroideae</taxon>
        <taxon>Anthemideae</taxon>
        <taxon>Anthemidinae</taxon>
        <taxon>Tanacetum</taxon>
    </lineage>
</organism>
<dbReference type="InterPro" id="IPR036397">
    <property type="entry name" value="RNaseH_sf"/>
</dbReference>
<dbReference type="GO" id="GO:0004519">
    <property type="term" value="F:endonuclease activity"/>
    <property type="evidence" value="ECO:0007669"/>
    <property type="project" value="UniProtKB-KW"/>
</dbReference>
<dbReference type="InterPro" id="IPR050951">
    <property type="entry name" value="Retrovirus_Pol_polyprotein"/>
</dbReference>
<dbReference type="GO" id="GO:0003964">
    <property type="term" value="F:RNA-directed DNA polymerase activity"/>
    <property type="evidence" value="ECO:0007669"/>
    <property type="project" value="UniProtKB-KW"/>
</dbReference>
<keyword evidence="10" id="KW-0511">Multifunctional enzyme</keyword>
<sequence>MTTLELVFVPSPGAGHLPPTVELAKLLLGHDQRLSITIIILNLPHEEKQAAETPISTPRLSFIDVPNEDSSKDLLSPHTFMSAFLEHQKPKLKNIVGDITKSDSVRLVGFVVDMFCIAMIDVANEFGVPTYVYFTSSASALGLMFHLQAKRDGEEEYDVTELKDSDLMLSIPSYVKPVPAKLLPSVLFAKQGGSNMFIDLPRKYRESKGIIINTFQELENHGVEFLLKGDPNIPPVFPVGPILNLKNTKNDGKTTEIMAWLDNQPESSVVFLCFGSMGSFGEEQVKEIAVALERSEHRFLWSLRRPPSKEAMSLPKEYENFDEVLPDGFLEPWPLYAEQQINAFKLVVELGIAAEIKMDYQSNIGPGGGSNEMLVKAEEIESGIRRLMNDSDMRRNMKQMKDKSRLTVTEEQHSRFPSSIATTETLANLADLFILFDMEEVTVSIQNAIVVALSVPGDAMRRNDEGTSRGTQPQFTRMTKIESPKFGGDDARGWLYKCEQLFEIDHVLDPHMDQQVSCYIAGLQNDVEMVVRMFRPKTLAEVYHLSKVQEAAIKVNKQKYRSSLLPTPRGQVFNLEVVADSVHDYSNDSVIDHDEEVVHEEVTGEVIEFTPQISLNALNGMESFQTLRVTGHVGKQDLHILIDTRSTHNFLDVNKAKQLGCHFSNTFPLKMDIPALNMVSANLTEGIPTSIASLLTHFHDVFAIPTSLPPMREYDHNIVLKNGTEPIFSRPYRHPPTQKDAIEIIVKELLESGFIRPSQTLFSSPVVMVKKKDGTWRMCINYRKLNAQTIKDKFPIPIIEELIDELQGSNYFSKLDLRSGYHQIRMCQDDVEKTAFKIHEGHYEFLVMPFGLTNAPSTFQALMNSVFKKYLRKFILVFFDDILVYSLDLSRHVKYLELALLLLRRHTLFAKQSKCVFGSTRVEYLGHVITGARVATDDTKIEAMKHWHIPSNLKQLRGFLGLTEYYRRFIKGYALISQPLTKLLKKNAFVWTKEAQSAFVHLKEAMVNAPVLKLPDFNEPFIVETDALGEEIFMDFVEGLSNSGEKTVIMVVVDRLSKYSHFMALSHPFTAIQVAQLFLDNVYKLHGLPKITVSDRDKIFLSLFWKELFKMLHVSLHFSTAYHPQSDGQTEVVNRCLECYLRCMTGEKPKEWAKWLSLADYWYNTNFYTSINTTPFEAVYGQHPTSPILYSSGQSKVDSVDRSLAVREAIRQMLQFHLERAQSRMKAISDLHWTDRYFEVGQWVWLKLQPHRKITVRRDKYNKLIPKYYGPFQVLAKVGHMAYKLQLPSNVKIHSVFHVSQLKLFKDGTTYSKHKPFGFQPLPAASAADSEALVLVQWNAVYDAYNEVSYLILGSMTPELHRQFKNSSPYDMIRELKSMFEKQAEVESVGLILNGLTSDFVGFVGNYNMHNMRKTIGELHALFIEYEKGKGKGKGKGKDKPIYIPKPKNPKPSAKEHPTKDDAYHHCKEVGHWKMNCPVYLAELIKKKKQVGTAKNCHYAPTTTKGVVSVLRLVNNGFTQWFTDYGISVSKNNVLYFNVIYSYGIYEIDMINRVPNVNSIYTVRNKKAKHNLDFTYLWHCRLTHIRKKCIEKLQHDGLLKSTYEESFDKCVSCLSGKMTKKSFPHRTKRATDLLGIHTDVCGPLRHVSRQGASYFITFINYYSCYGYVYLLKHKHEVFEAFKVFKNEVENQLGNTTKALQSDKGGEYISQEFKDYLKACIIVQQLTPPYTPQHNRMSERRNRTLLDMVQSMMNLTILSLSFWDYALEIATCILNMVPTKKGCEAFVKRDTSDKLQQRSVKCIFVGYPKEKIEVEEHSLGDLNEPANYKAVILDPKSNKWLDAMNMEIQSMKDNQVWYLVDLPPNCKTVRSKWFFKKKTDMDGIVHTYKARLVANSYTQTFRVDYKEMFSPVADIGAIRILIAIATFYDYESWKMDVKTGFLNGYLDEDIYMVHHEGFIDPKHLKKSYLGKCFAMKDLEEAAFVLGIKIYRDRSKRLIELCQSAYMDNILKRFKMDTSKRGYIPMQEKLDLNKTQGAVDWKSSKQSTTAMSATEAEYIVASKATMKAV</sequence>
<dbReference type="PROSITE" id="PS50994">
    <property type="entry name" value="INTEGRASE"/>
    <property type="match status" value="2"/>
</dbReference>
<dbReference type="InterPro" id="IPR002213">
    <property type="entry name" value="UDP_glucos_trans"/>
</dbReference>
<dbReference type="FunFam" id="3.30.70.270:FF:000020">
    <property type="entry name" value="Transposon Tf2-6 polyprotein-like Protein"/>
    <property type="match status" value="1"/>
</dbReference>
<dbReference type="Pfam" id="PF24626">
    <property type="entry name" value="SH3_Tf2-1"/>
    <property type="match status" value="1"/>
</dbReference>
<comment type="similarity">
    <text evidence="1">Belongs to the UDP-glycosyltransferase family.</text>
</comment>
<dbReference type="InterPro" id="IPR041577">
    <property type="entry name" value="RT_RNaseH_2"/>
</dbReference>
<dbReference type="Gene3D" id="3.40.50.2000">
    <property type="entry name" value="Glycogen Phosphorylase B"/>
    <property type="match status" value="3"/>
</dbReference>
<evidence type="ECO:0000256" key="3">
    <source>
        <dbReference type="ARBA" id="ARBA00022676"/>
    </source>
</evidence>
<feature type="compositionally biased region" description="Basic and acidic residues" evidence="11">
    <location>
        <begin position="1430"/>
        <end position="1441"/>
    </location>
</feature>
<evidence type="ECO:0000256" key="1">
    <source>
        <dbReference type="ARBA" id="ARBA00009995"/>
    </source>
</evidence>
<keyword evidence="5" id="KW-0548">Nucleotidyltransferase</keyword>
<keyword evidence="3" id="KW-0328">Glycosyltransferase</keyword>
<dbReference type="PANTHER" id="PTHR37984:SF5">
    <property type="entry name" value="PROTEIN NYNRIN-LIKE"/>
    <property type="match status" value="1"/>
</dbReference>
<dbReference type="GO" id="GO:0008233">
    <property type="term" value="F:peptidase activity"/>
    <property type="evidence" value="ECO:0007669"/>
    <property type="project" value="UniProtKB-KW"/>
</dbReference>
<keyword evidence="2" id="KW-0645">Protease</keyword>
<dbReference type="InterPro" id="IPR043502">
    <property type="entry name" value="DNA/RNA_pol_sf"/>
</dbReference>
<dbReference type="GO" id="GO:0008194">
    <property type="term" value="F:UDP-glycosyltransferase activity"/>
    <property type="evidence" value="ECO:0007669"/>
    <property type="project" value="InterPro"/>
</dbReference>
<keyword evidence="7" id="KW-0255">Endonuclease</keyword>
<dbReference type="InterPro" id="IPR000477">
    <property type="entry name" value="RT_dom"/>
</dbReference>
<dbReference type="InterPro" id="IPR056924">
    <property type="entry name" value="SH3_Tf2-1"/>
</dbReference>
<dbReference type="FunFam" id="3.40.50.2000:FF:000080">
    <property type="entry name" value="Glycosyltransferase"/>
    <property type="match status" value="1"/>
</dbReference>
<evidence type="ECO:0000313" key="14">
    <source>
        <dbReference type="EMBL" id="GEU44266.1"/>
    </source>
</evidence>
<gene>
    <name evidence="14" type="ORF">Tci_016244</name>
</gene>
<dbReference type="GO" id="GO:0006508">
    <property type="term" value="P:proteolysis"/>
    <property type="evidence" value="ECO:0007669"/>
    <property type="project" value="UniProtKB-KW"/>
</dbReference>
<dbReference type="SUPFAM" id="SSF53098">
    <property type="entry name" value="Ribonuclease H-like"/>
    <property type="match status" value="2"/>
</dbReference>
<dbReference type="CDD" id="cd01647">
    <property type="entry name" value="RT_LTR"/>
    <property type="match status" value="1"/>
</dbReference>
<dbReference type="InterPro" id="IPR013103">
    <property type="entry name" value="RVT_2"/>
</dbReference>
<keyword evidence="9" id="KW-0695">RNA-directed DNA polymerase</keyword>
<dbReference type="InterPro" id="IPR001584">
    <property type="entry name" value="Integrase_cat-core"/>
</dbReference>
<evidence type="ECO:0000256" key="4">
    <source>
        <dbReference type="ARBA" id="ARBA00022679"/>
    </source>
</evidence>
<protein>
    <submittedName>
        <fullName evidence="14">UDP-glycosyltransferase 71E1</fullName>
    </submittedName>
</protein>
<dbReference type="PROSITE" id="PS50878">
    <property type="entry name" value="RT_POL"/>
    <property type="match status" value="1"/>
</dbReference>
<dbReference type="Gene3D" id="3.30.70.270">
    <property type="match status" value="2"/>
</dbReference>
<dbReference type="CDD" id="cd03784">
    <property type="entry name" value="GT1_Gtf-like"/>
    <property type="match status" value="1"/>
</dbReference>
<evidence type="ECO:0000256" key="8">
    <source>
        <dbReference type="ARBA" id="ARBA00022801"/>
    </source>
</evidence>
<evidence type="ECO:0000256" key="6">
    <source>
        <dbReference type="ARBA" id="ARBA00022722"/>
    </source>
</evidence>
<dbReference type="SUPFAM" id="SSF56672">
    <property type="entry name" value="DNA/RNA polymerases"/>
    <property type="match status" value="1"/>
</dbReference>
<feature type="domain" description="Integrase catalytic" evidence="13">
    <location>
        <begin position="1620"/>
        <end position="1798"/>
    </location>
</feature>
<evidence type="ECO:0000256" key="5">
    <source>
        <dbReference type="ARBA" id="ARBA00022695"/>
    </source>
</evidence>
<feature type="region of interest" description="Disordered" evidence="11">
    <location>
        <begin position="1430"/>
        <end position="1460"/>
    </location>
</feature>
<dbReference type="Pfam" id="PF13976">
    <property type="entry name" value="gag_pre-integrs"/>
    <property type="match status" value="1"/>
</dbReference>
<reference evidence="14" key="1">
    <citation type="journal article" date="2019" name="Sci. Rep.">
        <title>Draft genome of Tanacetum cinerariifolium, the natural source of mosquito coil.</title>
        <authorList>
            <person name="Yamashiro T."/>
            <person name="Shiraishi A."/>
            <person name="Satake H."/>
            <person name="Nakayama K."/>
        </authorList>
    </citation>
    <scope>NUCLEOTIDE SEQUENCE</scope>
</reference>
<dbReference type="EMBL" id="BKCJ010001822">
    <property type="protein sequence ID" value="GEU44266.1"/>
    <property type="molecule type" value="Genomic_DNA"/>
</dbReference>
<proteinExistence type="inferred from homology"/>
<evidence type="ECO:0000259" key="13">
    <source>
        <dbReference type="PROSITE" id="PS50994"/>
    </source>
</evidence>
<dbReference type="Gene3D" id="3.30.420.10">
    <property type="entry name" value="Ribonuclease H-like superfamily/Ribonuclease H"/>
    <property type="match status" value="2"/>
</dbReference>
<dbReference type="Pfam" id="PF07727">
    <property type="entry name" value="RVT_2"/>
    <property type="match status" value="1"/>
</dbReference>
<feature type="domain" description="Reverse transcriptase" evidence="12">
    <location>
        <begin position="750"/>
        <end position="929"/>
    </location>
</feature>
<feature type="domain" description="Integrase catalytic" evidence="13">
    <location>
        <begin position="1016"/>
        <end position="1183"/>
    </location>
</feature>
<dbReference type="GO" id="GO:0003676">
    <property type="term" value="F:nucleic acid binding"/>
    <property type="evidence" value="ECO:0007669"/>
    <property type="project" value="InterPro"/>
</dbReference>
<evidence type="ECO:0000259" key="12">
    <source>
        <dbReference type="PROSITE" id="PS50878"/>
    </source>
</evidence>
<dbReference type="SUPFAM" id="SSF53756">
    <property type="entry name" value="UDP-Glycosyltransferase/glycogen phosphorylase"/>
    <property type="match status" value="1"/>
</dbReference>
<keyword evidence="4 14" id="KW-0808">Transferase</keyword>
<evidence type="ECO:0000256" key="9">
    <source>
        <dbReference type="ARBA" id="ARBA00022918"/>
    </source>
</evidence>
<dbReference type="FunFam" id="3.30.420.10:FF:000032">
    <property type="entry name" value="Retrovirus-related Pol polyprotein from transposon 297-like Protein"/>
    <property type="match status" value="1"/>
</dbReference>
<evidence type="ECO:0000256" key="2">
    <source>
        <dbReference type="ARBA" id="ARBA00022670"/>
    </source>
</evidence>
<dbReference type="PANTHER" id="PTHR37984">
    <property type="entry name" value="PROTEIN CBG26694"/>
    <property type="match status" value="1"/>
</dbReference>
<comment type="caution">
    <text evidence="14">The sequence shown here is derived from an EMBL/GenBank/DDBJ whole genome shotgun (WGS) entry which is preliminary data.</text>
</comment>